<dbReference type="PANTHER" id="PTHR38850">
    <property type="entry name" value="CERATO-PLATANIN"/>
    <property type="match status" value="1"/>
</dbReference>
<dbReference type="OrthoDB" id="5370830at2759"/>
<evidence type="ECO:0000313" key="6">
    <source>
        <dbReference type="Proteomes" id="UP000756346"/>
    </source>
</evidence>
<proteinExistence type="inferred from homology"/>
<sequence>MQLSLVSILAAASAVSASTIPEHARRATAISVTPHDRYSSSVGVLGCKINTNRVAYWPSSVSCDKLCVRVTANGRSVTLLKVDQSGGAYDISYDAWNYLVTGRGAKENPVYGGGISATYEDVPMSECSSLLSGAGGKLPLTAANSMNYVSSCGSNTWAGKNYALFNILDPVCKWGYDEQCTLPPPSVSNQPSCPHQLGVPVAFTGKGVYNIDYGTGKESLA</sequence>
<dbReference type="Gene3D" id="2.40.40.10">
    <property type="entry name" value="RlpA-like domain"/>
    <property type="match status" value="1"/>
</dbReference>
<dbReference type="RefSeq" id="XP_046013220.1">
    <property type="nucleotide sequence ID" value="XM_046160996.1"/>
</dbReference>
<keyword evidence="4" id="KW-0732">Signal</keyword>
<evidence type="ECO:0000256" key="3">
    <source>
        <dbReference type="ARBA" id="ARBA00022525"/>
    </source>
</evidence>
<dbReference type="GO" id="GO:0005576">
    <property type="term" value="C:extracellular region"/>
    <property type="evidence" value="ECO:0007669"/>
    <property type="project" value="UniProtKB-SubCell"/>
</dbReference>
<organism evidence="5 6">
    <name type="scientific">Microdochium trichocladiopsis</name>
    <dbReference type="NCBI Taxonomy" id="1682393"/>
    <lineage>
        <taxon>Eukaryota</taxon>
        <taxon>Fungi</taxon>
        <taxon>Dikarya</taxon>
        <taxon>Ascomycota</taxon>
        <taxon>Pezizomycotina</taxon>
        <taxon>Sordariomycetes</taxon>
        <taxon>Xylariomycetidae</taxon>
        <taxon>Xylariales</taxon>
        <taxon>Microdochiaceae</taxon>
        <taxon>Microdochium</taxon>
    </lineage>
</organism>
<evidence type="ECO:0008006" key="7">
    <source>
        <dbReference type="Google" id="ProtNLM"/>
    </source>
</evidence>
<evidence type="ECO:0000313" key="5">
    <source>
        <dbReference type="EMBL" id="KAH7031540.1"/>
    </source>
</evidence>
<evidence type="ECO:0000256" key="4">
    <source>
        <dbReference type="SAM" id="SignalP"/>
    </source>
</evidence>
<dbReference type="PANTHER" id="PTHR38850:SF2">
    <property type="entry name" value="CERATO-PLATANIN"/>
    <property type="match status" value="1"/>
</dbReference>
<keyword evidence="3" id="KW-0964">Secreted</keyword>
<dbReference type="EMBL" id="JAGTJQ010000005">
    <property type="protein sequence ID" value="KAH7031540.1"/>
    <property type="molecule type" value="Genomic_DNA"/>
</dbReference>
<evidence type="ECO:0000256" key="2">
    <source>
        <dbReference type="ARBA" id="ARBA00010421"/>
    </source>
</evidence>
<comment type="similarity">
    <text evidence="2">Belongs to the cerato-platanin family.</text>
</comment>
<evidence type="ECO:0000256" key="1">
    <source>
        <dbReference type="ARBA" id="ARBA00004613"/>
    </source>
</evidence>
<reference evidence="5" key="1">
    <citation type="journal article" date="2021" name="Nat. Commun.">
        <title>Genetic determinants of endophytism in the Arabidopsis root mycobiome.</title>
        <authorList>
            <person name="Mesny F."/>
            <person name="Miyauchi S."/>
            <person name="Thiergart T."/>
            <person name="Pickel B."/>
            <person name="Atanasova L."/>
            <person name="Karlsson M."/>
            <person name="Huettel B."/>
            <person name="Barry K.W."/>
            <person name="Haridas S."/>
            <person name="Chen C."/>
            <person name="Bauer D."/>
            <person name="Andreopoulos W."/>
            <person name="Pangilinan J."/>
            <person name="LaButti K."/>
            <person name="Riley R."/>
            <person name="Lipzen A."/>
            <person name="Clum A."/>
            <person name="Drula E."/>
            <person name="Henrissat B."/>
            <person name="Kohler A."/>
            <person name="Grigoriev I.V."/>
            <person name="Martin F.M."/>
            <person name="Hacquard S."/>
        </authorList>
    </citation>
    <scope>NUCLEOTIDE SEQUENCE</scope>
    <source>
        <strain evidence="5">MPI-CAGE-CH-0230</strain>
    </source>
</reference>
<name>A0A9P8Y7G0_9PEZI</name>
<feature type="chain" id="PRO_5040516013" description="Cerato-platanin" evidence="4">
    <location>
        <begin position="18"/>
        <end position="221"/>
    </location>
</feature>
<accession>A0A9P8Y7G0</accession>
<dbReference type="InterPro" id="IPR010829">
    <property type="entry name" value="Cerato-platanin"/>
</dbReference>
<keyword evidence="6" id="KW-1185">Reference proteome</keyword>
<dbReference type="AlphaFoldDB" id="A0A9P8Y7G0"/>
<dbReference type="InterPro" id="IPR036908">
    <property type="entry name" value="RlpA-like_sf"/>
</dbReference>
<feature type="signal peptide" evidence="4">
    <location>
        <begin position="1"/>
        <end position="17"/>
    </location>
</feature>
<dbReference type="Proteomes" id="UP000756346">
    <property type="component" value="Unassembled WGS sequence"/>
</dbReference>
<protein>
    <recommendedName>
        <fullName evidence="7">Cerato-platanin</fullName>
    </recommendedName>
</protein>
<dbReference type="GeneID" id="70190542"/>
<comment type="subcellular location">
    <subcellularLocation>
        <location evidence="1">Secreted</location>
    </subcellularLocation>
</comment>
<comment type="caution">
    <text evidence="5">The sequence shown here is derived from an EMBL/GenBank/DDBJ whole genome shotgun (WGS) entry which is preliminary data.</text>
</comment>
<gene>
    <name evidence="5" type="ORF">B0I36DRAFT_384294</name>
</gene>
<dbReference type="Pfam" id="PF07249">
    <property type="entry name" value="Cerato-platanin"/>
    <property type="match status" value="1"/>
</dbReference>